<keyword evidence="9" id="KW-0862">Zinc</keyword>
<organism evidence="14">
    <name type="scientific">Arundo donax</name>
    <name type="common">Giant reed</name>
    <name type="synonym">Donax arundinaceus</name>
    <dbReference type="NCBI Taxonomy" id="35708"/>
    <lineage>
        <taxon>Eukaryota</taxon>
        <taxon>Viridiplantae</taxon>
        <taxon>Streptophyta</taxon>
        <taxon>Embryophyta</taxon>
        <taxon>Tracheophyta</taxon>
        <taxon>Spermatophyta</taxon>
        <taxon>Magnoliopsida</taxon>
        <taxon>Liliopsida</taxon>
        <taxon>Poales</taxon>
        <taxon>Poaceae</taxon>
        <taxon>PACMAD clade</taxon>
        <taxon>Arundinoideae</taxon>
        <taxon>Arundineae</taxon>
        <taxon>Arundo</taxon>
    </lineage>
</organism>
<dbReference type="InterPro" id="IPR049548">
    <property type="entry name" value="Sina-like_RING"/>
</dbReference>
<dbReference type="FunFam" id="3.30.40.10:FF:000041">
    <property type="entry name" value="E3 ubiquitin-protein ligase SINAT3"/>
    <property type="match status" value="1"/>
</dbReference>
<evidence type="ECO:0000256" key="6">
    <source>
        <dbReference type="ARBA" id="ARBA00022723"/>
    </source>
</evidence>
<dbReference type="PANTHER" id="PTHR10315">
    <property type="entry name" value="E3 UBIQUITIN PROTEIN LIGASE SIAH"/>
    <property type="match status" value="1"/>
</dbReference>
<dbReference type="GO" id="GO:0005737">
    <property type="term" value="C:cytoplasm"/>
    <property type="evidence" value="ECO:0007669"/>
    <property type="project" value="TreeGrafter"/>
</dbReference>
<dbReference type="SUPFAM" id="SSF49599">
    <property type="entry name" value="TRAF domain-like"/>
    <property type="match status" value="1"/>
</dbReference>
<keyword evidence="7 10" id="KW-0863">Zinc-finger</keyword>
<keyword evidence="5" id="KW-0808">Transferase</keyword>
<protein>
    <recommendedName>
        <fullName evidence="4">RING-type E3 ubiquitin transferase</fullName>
        <ecNumber evidence="4">2.3.2.27</ecNumber>
    </recommendedName>
</protein>
<evidence type="ECO:0000256" key="11">
    <source>
        <dbReference type="SAM" id="MobiDB-lite"/>
    </source>
</evidence>
<evidence type="ECO:0000256" key="5">
    <source>
        <dbReference type="ARBA" id="ARBA00022679"/>
    </source>
</evidence>
<dbReference type="InterPro" id="IPR052088">
    <property type="entry name" value="E3_ubiquitin-ligase_SINA"/>
</dbReference>
<evidence type="ECO:0000256" key="9">
    <source>
        <dbReference type="ARBA" id="ARBA00022833"/>
    </source>
</evidence>
<dbReference type="Gene3D" id="3.30.40.10">
    <property type="entry name" value="Zinc/RING finger domain, C3HC4 (zinc finger)"/>
    <property type="match status" value="2"/>
</dbReference>
<proteinExistence type="inferred from homology"/>
<keyword evidence="6" id="KW-0479">Metal-binding</keyword>
<dbReference type="GO" id="GO:0061630">
    <property type="term" value="F:ubiquitin protein ligase activity"/>
    <property type="evidence" value="ECO:0007669"/>
    <property type="project" value="UniProtKB-EC"/>
</dbReference>
<feature type="domain" description="SIAH-type" evidence="13">
    <location>
        <begin position="80"/>
        <end position="138"/>
    </location>
</feature>
<evidence type="ECO:0000259" key="12">
    <source>
        <dbReference type="PROSITE" id="PS50089"/>
    </source>
</evidence>
<dbReference type="UniPathway" id="UPA00143"/>
<evidence type="ECO:0000256" key="10">
    <source>
        <dbReference type="PROSITE-ProRule" id="PRU00455"/>
    </source>
</evidence>
<dbReference type="GO" id="GO:0016567">
    <property type="term" value="P:protein ubiquitination"/>
    <property type="evidence" value="ECO:0007669"/>
    <property type="project" value="UniProtKB-UniPathway"/>
</dbReference>
<dbReference type="EMBL" id="GBRH01277887">
    <property type="protein sequence ID" value="JAD20008.1"/>
    <property type="molecule type" value="Transcribed_RNA"/>
</dbReference>
<evidence type="ECO:0000256" key="2">
    <source>
        <dbReference type="ARBA" id="ARBA00004906"/>
    </source>
</evidence>
<comment type="catalytic activity">
    <reaction evidence="1">
        <text>S-ubiquitinyl-[E2 ubiquitin-conjugating enzyme]-L-cysteine + [acceptor protein]-L-lysine = [E2 ubiquitin-conjugating enzyme]-L-cysteine + N(6)-ubiquitinyl-[acceptor protein]-L-lysine.</text>
        <dbReference type="EC" id="2.3.2.27"/>
    </reaction>
</comment>
<dbReference type="Pfam" id="PF21362">
    <property type="entry name" value="Sina_RING"/>
    <property type="match status" value="1"/>
</dbReference>
<dbReference type="CDD" id="cd16571">
    <property type="entry name" value="RING-HC_SIAHs"/>
    <property type="match status" value="1"/>
</dbReference>
<dbReference type="PROSITE" id="PS50089">
    <property type="entry name" value="ZF_RING_2"/>
    <property type="match status" value="1"/>
</dbReference>
<comment type="pathway">
    <text evidence="2">Protein modification; protein ubiquitination.</text>
</comment>
<dbReference type="PANTHER" id="PTHR10315:SF83">
    <property type="entry name" value="RING-TYPE E3 UBIQUITIN TRANSFERASE"/>
    <property type="match status" value="1"/>
</dbReference>
<keyword evidence="8" id="KW-0833">Ubl conjugation pathway</keyword>
<feature type="compositionally biased region" description="Acidic residues" evidence="11">
    <location>
        <begin position="262"/>
        <end position="285"/>
    </location>
</feature>
<evidence type="ECO:0000259" key="13">
    <source>
        <dbReference type="PROSITE" id="PS51081"/>
    </source>
</evidence>
<reference evidence="14" key="1">
    <citation type="submission" date="2014-09" db="EMBL/GenBank/DDBJ databases">
        <authorList>
            <person name="Magalhaes I.L.F."/>
            <person name="Oliveira U."/>
            <person name="Santos F.R."/>
            <person name="Vidigal T.H.D.A."/>
            <person name="Brescovit A.D."/>
            <person name="Santos A.J."/>
        </authorList>
    </citation>
    <scope>NUCLEOTIDE SEQUENCE</scope>
    <source>
        <tissue evidence="14">Shoot tissue taken approximately 20 cm above the soil surface</tissue>
    </source>
</reference>
<feature type="domain" description="RING-type" evidence="12">
    <location>
        <begin position="29"/>
        <end position="64"/>
    </location>
</feature>
<evidence type="ECO:0000256" key="3">
    <source>
        <dbReference type="ARBA" id="ARBA00009119"/>
    </source>
</evidence>
<feature type="region of interest" description="Disordered" evidence="11">
    <location>
        <begin position="262"/>
        <end position="286"/>
    </location>
</feature>
<dbReference type="EC" id="2.3.2.27" evidence="4"/>
<evidence type="ECO:0000313" key="14">
    <source>
        <dbReference type="EMBL" id="JAD20008.1"/>
    </source>
</evidence>
<accession>A0A0A8Y551</accession>
<dbReference type="AlphaFoldDB" id="A0A0A8Y551"/>
<sequence>MGTKGETKEAGDSNDKTQEVTMAMGCLDCPVCYEPLRPPIFQCGIGHVLCTTCRARLNKCPLCSRTAFDRCFCMECVVDSVAVPCLYAKNGCTKKIIYFDKKKHESVCRHRPCFCPDSGCSFTGPAAALLDHFTTHHKWPSKAFKYYEQFDLLVKPSPQVLHALDGNVFLMNMAPAEPLGHTISLVCVQPDPTDSRFGCSVVFSCFAGHHQISTLDAVRSSSLSEGLPKDFFCIVPNASGGRDGVVLRTTIDTELVLDIDDKLEDEEDNENYDKDEDDEADDSDMIDWMRKINL</sequence>
<evidence type="ECO:0000256" key="1">
    <source>
        <dbReference type="ARBA" id="ARBA00000900"/>
    </source>
</evidence>
<comment type="similarity">
    <text evidence="3">Belongs to the SINA (Seven in absentia) family.</text>
</comment>
<evidence type="ECO:0000256" key="8">
    <source>
        <dbReference type="ARBA" id="ARBA00022786"/>
    </source>
</evidence>
<dbReference type="InterPro" id="IPR013083">
    <property type="entry name" value="Znf_RING/FYVE/PHD"/>
</dbReference>
<evidence type="ECO:0000256" key="4">
    <source>
        <dbReference type="ARBA" id="ARBA00012483"/>
    </source>
</evidence>
<dbReference type="Pfam" id="PF21361">
    <property type="entry name" value="Sina_ZnF"/>
    <property type="match status" value="1"/>
</dbReference>
<dbReference type="GO" id="GO:0008270">
    <property type="term" value="F:zinc ion binding"/>
    <property type="evidence" value="ECO:0007669"/>
    <property type="project" value="UniProtKB-KW"/>
</dbReference>
<dbReference type="PROSITE" id="PS51081">
    <property type="entry name" value="ZF_SIAH"/>
    <property type="match status" value="1"/>
</dbReference>
<name>A0A0A8Y551_ARUDO</name>
<reference evidence="14" key="2">
    <citation type="journal article" date="2015" name="Data Brief">
        <title>Shoot transcriptome of the giant reed, Arundo donax.</title>
        <authorList>
            <person name="Barrero R.A."/>
            <person name="Guerrero F.D."/>
            <person name="Moolhuijzen P."/>
            <person name="Goolsby J.A."/>
            <person name="Tidwell J."/>
            <person name="Bellgard S.E."/>
            <person name="Bellgard M.I."/>
        </authorList>
    </citation>
    <scope>NUCLEOTIDE SEQUENCE</scope>
    <source>
        <tissue evidence="14">Shoot tissue taken approximately 20 cm above the soil surface</tissue>
    </source>
</reference>
<dbReference type="InterPro" id="IPR001841">
    <property type="entry name" value="Znf_RING"/>
</dbReference>
<dbReference type="InterPro" id="IPR013010">
    <property type="entry name" value="Znf_SIAH"/>
</dbReference>
<evidence type="ECO:0000256" key="7">
    <source>
        <dbReference type="ARBA" id="ARBA00022771"/>
    </source>
</evidence>